<comment type="caution">
    <text evidence="1">The sequence shown here is derived from an EMBL/GenBank/DDBJ whole genome shotgun (WGS) entry which is preliminary data.</text>
</comment>
<organism evidence="1 2">
    <name type="scientific">Staurois parvus</name>
    <dbReference type="NCBI Taxonomy" id="386267"/>
    <lineage>
        <taxon>Eukaryota</taxon>
        <taxon>Metazoa</taxon>
        <taxon>Chordata</taxon>
        <taxon>Craniata</taxon>
        <taxon>Vertebrata</taxon>
        <taxon>Euteleostomi</taxon>
        <taxon>Amphibia</taxon>
        <taxon>Batrachia</taxon>
        <taxon>Anura</taxon>
        <taxon>Neobatrachia</taxon>
        <taxon>Ranoidea</taxon>
        <taxon>Ranidae</taxon>
        <taxon>Staurois</taxon>
    </lineage>
</organism>
<name>A0ABN9GQC0_9NEOB</name>
<protein>
    <submittedName>
        <fullName evidence="1">Uncharacterized protein</fullName>
    </submittedName>
</protein>
<keyword evidence="2" id="KW-1185">Reference proteome</keyword>
<gene>
    <name evidence="1" type="ORF">SPARVUS_LOCUS14585666</name>
</gene>
<accession>A0ABN9GQC0</accession>
<evidence type="ECO:0000313" key="2">
    <source>
        <dbReference type="Proteomes" id="UP001162483"/>
    </source>
</evidence>
<proteinExistence type="predicted"/>
<dbReference type="Proteomes" id="UP001162483">
    <property type="component" value="Unassembled WGS sequence"/>
</dbReference>
<evidence type="ECO:0000313" key="1">
    <source>
        <dbReference type="EMBL" id="CAI9611638.1"/>
    </source>
</evidence>
<dbReference type="EMBL" id="CATNWA010019158">
    <property type="protein sequence ID" value="CAI9611638.1"/>
    <property type="molecule type" value="Genomic_DNA"/>
</dbReference>
<reference evidence="1" key="1">
    <citation type="submission" date="2023-05" db="EMBL/GenBank/DDBJ databases">
        <authorList>
            <person name="Stuckert A."/>
        </authorList>
    </citation>
    <scope>NUCLEOTIDE SEQUENCE</scope>
</reference>
<sequence length="49" mass="5108">MGMSCWVGSHTDAARGEIACSVIHQCPAVSPVSAQQCRSSVLPISAIHQ</sequence>